<feature type="region of interest" description="Disordered" evidence="1">
    <location>
        <begin position="48"/>
        <end position="68"/>
    </location>
</feature>
<dbReference type="Proteomes" id="UP001597206">
    <property type="component" value="Unassembled WGS sequence"/>
</dbReference>
<keyword evidence="3" id="KW-1185">Reference proteome</keyword>
<sequence>MAFSSIQTNVAAMINKAYSADASTMANSAATGSTSAAGNSKAVDGNKKEAAAGTAKDNPAGASAEVTLGQSGNTTEIYTAQGLLQQMRQIQLSNTMLLFGNDEESNEDSSGLLGMMSGDSDADRASEDWTDAISQNPGQAAVMVEKAKNASIKTMLGG</sequence>
<proteinExistence type="predicted"/>
<dbReference type="RefSeq" id="WP_379030358.1">
    <property type="nucleotide sequence ID" value="NZ_JBHTLN010000001.1"/>
</dbReference>
<reference evidence="3" key="1">
    <citation type="journal article" date="2019" name="Int. J. Syst. Evol. Microbiol.">
        <title>The Global Catalogue of Microorganisms (GCM) 10K type strain sequencing project: providing services to taxonomists for standard genome sequencing and annotation.</title>
        <authorList>
            <consortium name="The Broad Institute Genomics Platform"/>
            <consortium name="The Broad Institute Genome Sequencing Center for Infectious Disease"/>
            <person name="Wu L."/>
            <person name="Ma J."/>
        </authorList>
    </citation>
    <scope>NUCLEOTIDE SEQUENCE [LARGE SCALE GENOMIC DNA]</scope>
    <source>
        <strain evidence="3">CCUG 58411</strain>
    </source>
</reference>
<accession>A0ABW3PBU2</accession>
<evidence type="ECO:0000256" key="1">
    <source>
        <dbReference type="SAM" id="MobiDB-lite"/>
    </source>
</evidence>
<evidence type="ECO:0000313" key="2">
    <source>
        <dbReference type="EMBL" id="MFD1121476.1"/>
    </source>
</evidence>
<comment type="caution">
    <text evidence="2">The sequence shown here is derived from an EMBL/GenBank/DDBJ whole genome shotgun (WGS) entry which is preliminary data.</text>
</comment>
<organism evidence="2 3">
    <name type="scientific">Methylophilus flavus</name>
    <dbReference type="NCBI Taxonomy" id="640084"/>
    <lineage>
        <taxon>Bacteria</taxon>
        <taxon>Pseudomonadati</taxon>
        <taxon>Pseudomonadota</taxon>
        <taxon>Betaproteobacteria</taxon>
        <taxon>Nitrosomonadales</taxon>
        <taxon>Methylophilaceae</taxon>
        <taxon>Methylophilus</taxon>
    </lineage>
</organism>
<name>A0ABW3PBU2_9PROT</name>
<gene>
    <name evidence="2" type="ORF">ACFQ2T_03090</name>
</gene>
<dbReference type="EMBL" id="JBHTLN010000001">
    <property type="protein sequence ID" value="MFD1121476.1"/>
    <property type="molecule type" value="Genomic_DNA"/>
</dbReference>
<evidence type="ECO:0000313" key="3">
    <source>
        <dbReference type="Proteomes" id="UP001597206"/>
    </source>
</evidence>
<protein>
    <submittedName>
        <fullName evidence="2">Uncharacterized protein</fullName>
    </submittedName>
</protein>